<evidence type="ECO:0000313" key="2">
    <source>
        <dbReference type="Proteomes" id="UP001234297"/>
    </source>
</evidence>
<dbReference type="EMBL" id="CM056818">
    <property type="protein sequence ID" value="KAJ8621741.1"/>
    <property type="molecule type" value="Genomic_DNA"/>
</dbReference>
<sequence length="340" mass="37903">MLQSFNPISPPQPFHKPMSNLVETAVSEYNLGGEGDLFKAPESIMEEPVLGLDPMTLVSMINDDEDSATRSTKVSDISSIQSEHLLRETFTFPEYNAGEEGDLFKAPVSIMEEPLLECDPMTAAISMFSSGEDAISGQMIKAADIDSFQSGHLLSDVFYECKKDLMEKSAMDECFSKVLDAKIPATMKEEDLTVEREISITGSPMQKSVSSGCLNSGDWIKRGVMRPNFLDFHTMDFETVLGMRRAFSEGDIQTLSSGNTIAHVCTDPSEDRRLRLSSPKDDDGGDWRGELDVLQFQRSEKCWAVHRHRFQLLTMVLSSLLNFAIPGEYAFNSSWPVSQF</sequence>
<dbReference type="Proteomes" id="UP001234297">
    <property type="component" value="Chromosome 10"/>
</dbReference>
<name>A0ACC2KL29_PERAE</name>
<protein>
    <submittedName>
        <fullName evidence="1">Uncharacterized protein</fullName>
    </submittedName>
</protein>
<organism evidence="1 2">
    <name type="scientific">Persea americana</name>
    <name type="common">Avocado</name>
    <dbReference type="NCBI Taxonomy" id="3435"/>
    <lineage>
        <taxon>Eukaryota</taxon>
        <taxon>Viridiplantae</taxon>
        <taxon>Streptophyta</taxon>
        <taxon>Embryophyta</taxon>
        <taxon>Tracheophyta</taxon>
        <taxon>Spermatophyta</taxon>
        <taxon>Magnoliopsida</taxon>
        <taxon>Magnoliidae</taxon>
        <taxon>Laurales</taxon>
        <taxon>Lauraceae</taxon>
        <taxon>Persea</taxon>
    </lineage>
</organism>
<evidence type="ECO:0000313" key="1">
    <source>
        <dbReference type="EMBL" id="KAJ8621741.1"/>
    </source>
</evidence>
<comment type="caution">
    <text evidence="1">The sequence shown here is derived from an EMBL/GenBank/DDBJ whole genome shotgun (WGS) entry which is preliminary data.</text>
</comment>
<proteinExistence type="predicted"/>
<accession>A0ACC2KL29</accession>
<keyword evidence="2" id="KW-1185">Reference proteome</keyword>
<reference evidence="1 2" key="1">
    <citation type="journal article" date="2022" name="Hortic Res">
        <title>A haplotype resolved chromosomal level avocado genome allows analysis of novel avocado genes.</title>
        <authorList>
            <person name="Nath O."/>
            <person name="Fletcher S.J."/>
            <person name="Hayward A."/>
            <person name="Shaw L.M."/>
            <person name="Masouleh A.K."/>
            <person name="Furtado A."/>
            <person name="Henry R.J."/>
            <person name="Mitter N."/>
        </authorList>
    </citation>
    <scope>NUCLEOTIDE SEQUENCE [LARGE SCALE GENOMIC DNA]</scope>
    <source>
        <strain evidence="2">cv. Hass</strain>
    </source>
</reference>
<gene>
    <name evidence="1" type="ORF">MRB53_030270</name>
</gene>